<sequence length="184" mass="19066">MTRILRLRACAAAAATAALLGVGASAVTTPADAAPVSQVPAYLTVSLPAVGGVEVGPGGVPGGSFQQVTVIGRPAIRTLQYPPPPAGVTFSVANLAPWHAQQSYRYLSISWRNLRTGRTGHVNLRHWRTAPGSRGFPASLPTSATVTTFGGPVVATVSVLREQYRRPPLTISVIPGVVALDVPD</sequence>
<dbReference type="EMBL" id="CP011853">
    <property type="protein sequence ID" value="ALG84828.1"/>
    <property type="molecule type" value="Genomic_DNA"/>
</dbReference>
<proteinExistence type="predicted"/>
<feature type="chain" id="PRO_5006037835" evidence="1">
    <location>
        <begin position="34"/>
        <end position="184"/>
    </location>
</feature>
<reference evidence="2 3" key="2">
    <citation type="journal article" date="2017" name="Int. J. Syst. Evol. Microbiol.">
        <title>Gordonia phthalatica sp. nov., a di-n-butyl phthalate-degrading bacterium isolated from activated sludge.</title>
        <authorList>
            <person name="Jin D."/>
            <person name="Kong X."/>
            <person name="Jia M."/>
            <person name="Yu X."/>
            <person name="Wang X."/>
            <person name="Zhuang X."/>
            <person name="Deng Y."/>
            <person name="Bai Z."/>
        </authorList>
    </citation>
    <scope>NUCLEOTIDE SEQUENCE [LARGE SCALE GENOMIC DNA]</scope>
    <source>
        <strain evidence="2 3">QH-11</strain>
    </source>
</reference>
<protein>
    <submittedName>
        <fullName evidence="2">Uncharacterized protein</fullName>
    </submittedName>
</protein>
<keyword evidence="1" id="KW-0732">Signal</keyword>
<accession>A0A0N9N3D4</accession>
<organism evidence="2 3">
    <name type="scientific">Gordonia phthalatica</name>
    <dbReference type="NCBI Taxonomy" id="1136941"/>
    <lineage>
        <taxon>Bacteria</taxon>
        <taxon>Bacillati</taxon>
        <taxon>Actinomycetota</taxon>
        <taxon>Actinomycetes</taxon>
        <taxon>Mycobacteriales</taxon>
        <taxon>Gordoniaceae</taxon>
        <taxon>Gordonia</taxon>
    </lineage>
</organism>
<evidence type="ECO:0000313" key="3">
    <source>
        <dbReference type="Proteomes" id="UP000063789"/>
    </source>
</evidence>
<evidence type="ECO:0000313" key="2">
    <source>
        <dbReference type="EMBL" id="ALG84828.1"/>
    </source>
</evidence>
<evidence type="ECO:0000256" key="1">
    <source>
        <dbReference type="SAM" id="SignalP"/>
    </source>
</evidence>
<dbReference type="KEGG" id="goq:ACH46_10355"/>
<name>A0A0N9N3D4_9ACTN</name>
<keyword evidence="3" id="KW-1185">Reference proteome</keyword>
<feature type="signal peptide" evidence="1">
    <location>
        <begin position="1"/>
        <end position="33"/>
    </location>
</feature>
<dbReference type="PATRIC" id="fig|1136941.3.peg.2103"/>
<dbReference type="Proteomes" id="UP000063789">
    <property type="component" value="Chromosome"/>
</dbReference>
<gene>
    <name evidence="2" type="ORF">ACH46_10355</name>
</gene>
<dbReference type="AlphaFoldDB" id="A0A0N9N3D4"/>
<reference evidence="3" key="1">
    <citation type="submission" date="2015-06" db="EMBL/GenBank/DDBJ databases">
        <title>Complete genome sequence and metabolic analysis of phthalate degradation pathway in Gordonia sp. QH-11.</title>
        <authorList>
            <person name="Jin D."/>
            <person name="Kong X."/>
            <person name="Bai Z."/>
        </authorList>
    </citation>
    <scope>NUCLEOTIDE SEQUENCE [LARGE SCALE GENOMIC DNA]</scope>
    <source>
        <strain evidence="3">QH-11</strain>
    </source>
</reference>
<dbReference type="RefSeq" id="WP_062392825.1">
    <property type="nucleotide sequence ID" value="NZ_CP011853.1"/>
</dbReference>